<dbReference type="STRING" id="336831.WG68_18240"/>
<keyword evidence="4" id="KW-0547">Nucleotide-binding</keyword>
<dbReference type="GO" id="GO:0008972">
    <property type="term" value="F:phosphomethylpyrimidine kinase activity"/>
    <property type="evidence" value="ECO:0007669"/>
    <property type="project" value="InterPro"/>
</dbReference>
<feature type="binding site" evidence="13">
    <location>
        <position position="373"/>
    </location>
    <ligand>
        <name>Mg(2+)</name>
        <dbReference type="ChEBI" id="CHEBI:18420"/>
    </ligand>
</feature>
<dbReference type="NCBIfam" id="NF002904">
    <property type="entry name" value="PRK03512.1"/>
    <property type="match status" value="1"/>
</dbReference>
<keyword evidence="6" id="KW-0067">ATP-binding</keyword>
<evidence type="ECO:0000256" key="13">
    <source>
        <dbReference type="HAMAP-Rule" id="MF_00097"/>
    </source>
</evidence>
<organism evidence="16 17">
    <name type="scientific">Arsukibacterium ikkense</name>
    <dbReference type="NCBI Taxonomy" id="336831"/>
    <lineage>
        <taxon>Bacteria</taxon>
        <taxon>Pseudomonadati</taxon>
        <taxon>Pseudomonadota</taxon>
        <taxon>Gammaproteobacteria</taxon>
        <taxon>Chromatiales</taxon>
        <taxon>Chromatiaceae</taxon>
        <taxon>Arsukibacterium</taxon>
    </lineage>
</organism>
<comment type="catalytic activity">
    <reaction evidence="12 13">
        <text>2-[(2R,5Z)-2-carboxy-4-methylthiazol-5(2H)-ylidene]ethyl phosphate + 4-amino-2-methyl-5-(diphosphooxymethyl)pyrimidine + 2 H(+) = thiamine phosphate + CO2 + diphosphate</text>
        <dbReference type="Rhea" id="RHEA:47844"/>
        <dbReference type="ChEBI" id="CHEBI:15378"/>
        <dbReference type="ChEBI" id="CHEBI:16526"/>
        <dbReference type="ChEBI" id="CHEBI:33019"/>
        <dbReference type="ChEBI" id="CHEBI:37575"/>
        <dbReference type="ChEBI" id="CHEBI:57841"/>
        <dbReference type="ChEBI" id="CHEBI:62899"/>
        <dbReference type="EC" id="2.5.1.3"/>
    </reaction>
</comment>
<dbReference type="CDD" id="cd00564">
    <property type="entry name" value="TMP_TenI"/>
    <property type="match status" value="1"/>
</dbReference>
<dbReference type="Gene3D" id="3.40.1190.20">
    <property type="match status" value="1"/>
</dbReference>
<keyword evidence="3 13" id="KW-0479">Metal-binding</keyword>
<evidence type="ECO:0000259" key="15">
    <source>
        <dbReference type="Pfam" id="PF08543"/>
    </source>
</evidence>
<feature type="binding site" evidence="13">
    <location>
        <begin position="321"/>
        <end position="325"/>
    </location>
    <ligand>
        <name>4-amino-2-methyl-5-(diphosphooxymethyl)pyrimidine</name>
        <dbReference type="ChEBI" id="CHEBI:57841"/>
    </ligand>
</feature>
<comment type="function">
    <text evidence="13">Condenses 4-methyl-5-(beta-hydroxyethyl)thiazole monophosphate (THZ-P) and 2-methyl-4-amino-5-hydroxymethyl pyrimidine pyrophosphate (HMP-PP) to form thiamine monophosphate (TMP).</text>
</comment>
<feature type="binding site" evidence="13">
    <location>
        <position position="392"/>
    </location>
    <ligand>
        <name>4-amino-2-methyl-5-(diphosphooxymethyl)pyrimidine</name>
        <dbReference type="ChEBI" id="CHEBI:57841"/>
    </ligand>
</feature>
<dbReference type="InterPro" id="IPR036206">
    <property type="entry name" value="ThiamineP_synth_sf"/>
</dbReference>
<dbReference type="GO" id="GO:0009229">
    <property type="term" value="P:thiamine diphosphate biosynthetic process"/>
    <property type="evidence" value="ECO:0007669"/>
    <property type="project" value="UniProtKB-UniRule"/>
</dbReference>
<dbReference type="GO" id="GO:0005829">
    <property type="term" value="C:cytosol"/>
    <property type="evidence" value="ECO:0007669"/>
    <property type="project" value="TreeGrafter"/>
</dbReference>
<feature type="binding site" evidence="13">
    <location>
        <position position="450"/>
    </location>
    <ligand>
        <name>2-[(2R,5Z)-2-carboxy-4-methylthiazol-5(2H)-ylidene]ethyl phosphate</name>
        <dbReference type="ChEBI" id="CHEBI:62899"/>
    </ligand>
</feature>
<dbReference type="CDD" id="cd01169">
    <property type="entry name" value="HMPP_kinase"/>
    <property type="match status" value="1"/>
</dbReference>
<dbReference type="Pfam" id="PF02581">
    <property type="entry name" value="TMP-TENI"/>
    <property type="match status" value="1"/>
</dbReference>
<keyword evidence="17" id="KW-1185">Reference proteome</keyword>
<sequence length="503" mass="53891">MHRPVADPKPVVWTIASSDSGGGAGIQADLHTFNALGCHGCSVIAAITAQNSTDVLSTEAVSPAIFIAQLNCLLNDLPPKAIKIGLIPDVQLLQQLVLWLAEHKAKHRFSVIADPVLSSSTGVNFASEQLISNWQQLLPLLDLITPNLPELALLSGMPDAPVASQALLLTQAGAAAVLAKGGHNPDSTDITDCYISDSASFGLTQPRITTANNHGTGCVLSSAIAVACAHGYPLHDALIVGRAYLQQALAQGYPTGKGAGCLQHHSWPIDYRYFPKLHGPGTIPEPLLRFASMAAPIGLYPIVDSVQWLKRLLPLEPDVIQLRIKLGSASEIEQQVAQAVQLSNDYKLRLFINDHWQLAIKYGAYGVHLGQQDLNEADLPAIAAAGLRLGISTHSYAELLRARQLGPSYIALGHIFATQTKQMPSRPQGLQRLVHYAALCRDIPTVAIGGIDMLRLQAVVNCGVDGVAVVSAITAQTDPEHAFVQLKNQFQQYKVESRYAHNA</sequence>
<dbReference type="UniPathway" id="UPA00060">
    <property type="reaction ID" value="UER00138"/>
</dbReference>
<evidence type="ECO:0000256" key="12">
    <source>
        <dbReference type="ARBA" id="ARBA00047883"/>
    </source>
</evidence>
<dbReference type="HAMAP" id="MF_00097">
    <property type="entry name" value="TMP_synthase"/>
    <property type="match status" value="1"/>
</dbReference>
<comment type="pathway">
    <text evidence="1 13">Cofactor biosynthesis; thiamine diphosphate biosynthesis; thiamine phosphate from 4-amino-2-methyl-5-diphosphomethylpyrimidine and 4-methyl-5-(2-phosphoethyl)-thiazole: step 1/1.</text>
</comment>
<evidence type="ECO:0000256" key="1">
    <source>
        <dbReference type="ARBA" id="ARBA00005165"/>
    </source>
</evidence>
<feature type="binding site" evidence="13">
    <location>
        <begin position="418"/>
        <end position="420"/>
    </location>
    <ligand>
        <name>2-[(2R,5Z)-2-carboxy-4-methylthiazol-5(2H)-ylidene]ethyl phosphate</name>
        <dbReference type="ChEBI" id="CHEBI:62899"/>
    </ligand>
</feature>
<evidence type="ECO:0000256" key="10">
    <source>
        <dbReference type="ARBA" id="ARBA00047334"/>
    </source>
</evidence>
<gene>
    <name evidence="13" type="primary">thiE</name>
    <name evidence="16" type="ORF">WG68_18240</name>
</gene>
<evidence type="ECO:0000256" key="3">
    <source>
        <dbReference type="ARBA" id="ARBA00022723"/>
    </source>
</evidence>
<dbReference type="SUPFAM" id="SSF53613">
    <property type="entry name" value="Ribokinase-like"/>
    <property type="match status" value="1"/>
</dbReference>
<comment type="cofactor">
    <cofactor evidence="13">
        <name>Mg(2+)</name>
        <dbReference type="ChEBI" id="CHEBI:18420"/>
    </cofactor>
    <text evidence="13">Binds 1 Mg(2+) ion per subunit.</text>
</comment>
<dbReference type="GO" id="GO:0008902">
    <property type="term" value="F:hydroxymethylpyrimidine kinase activity"/>
    <property type="evidence" value="ECO:0007669"/>
    <property type="project" value="TreeGrafter"/>
</dbReference>
<feature type="binding site" evidence="13">
    <location>
        <position position="353"/>
    </location>
    <ligand>
        <name>4-amino-2-methyl-5-(diphosphooxymethyl)pyrimidine</name>
        <dbReference type="ChEBI" id="CHEBI:57841"/>
    </ligand>
</feature>
<reference evidence="16 17" key="1">
    <citation type="submission" date="2015-03" db="EMBL/GenBank/DDBJ databases">
        <title>Draft genome sequences of two protease-producing strains of Arsukibacterium isolated from two cold and alkaline environments.</title>
        <authorList>
            <person name="Lylloff J.E."/>
            <person name="Skov L.B."/>
            <person name="Jepsen M."/>
            <person name="Hallin P.F."/>
            <person name="Sorensen S.J."/>
            <person name="Stougaard P."/>
            <person name="Glaring M.A."/>
        </authorList>
    </citation>
    <scope>NUCLEOTIDE SEQUENCE [LARGE SCALE GENOMIC DNA]</scope>
    <source>
        <strain evidence="16 17">GCM72</strain>
    </source>
</reference>
<evidence type="ECO:0000256" key="2">
    <source>
        <dbReference type="ARBA" id="ARBA00022679"/>
    </source>
</evidence>
<dbReference type="Gene3D" id="3.20.20.70">
    <property type="entry name" value="Aldolase class I"/>
    <property type="match status" value="1"/>
</dbReference>
<keyword evidence="9" id="KW-0511">Multifunctional enzyme</keyword>
<dbReference type="NCBIfam" id="TIGR00693">
    <property type="entry name" value="thiE"/>
    <property type="match status" value="1"/>
</dbReference>
<dbReference type="GO" id="GO:0004789">
    <property type="term" value="F:thiamine-phosphate diphosphorylase activity"/>
    <property type="evidence" value="ECO:0007669"/>
    <property type="project" value="UniProtKB-UniRule"/>
</dbReference>
<dbReference type="EMBL" id="LAHO01000023">
    <property type="protein sequence ID" value="KKO43947.1"/>
    <property type="molecule type" value="Genomic_DNA"/>
</dbReference>
<proteinExistence type="inferred from homology"/>
<keyword evidence="8 13" id="KW-0784">Thiamine biosynthesis</keyword>
<evidence type="ECO:0000256" key="11">
    <source>
        <dbReference type="ARBA" id="ARBA00047851"/>
    </source>
</evidence>
<dbReference type="PANTHER" id="PTHR20858">
    <property type="entry name" value="PHOSPHOMETHYLPYRIMIDINE KINASE"/>
    <property type="match status" value="1"/>
</dbReference>
<evidence type="ECO:0000256" key="5">
    <source>
        <dbReference type="ARBA" id="ARBA00022777"/>
    </source>
</evidence>
<keyword evidence="5" id="KW-0418">Kinase</keyword>
<dbReference type="GO" id="GO:0009228">
    <property type="term" value="P:thiamine biosynthetic process"/>
    <property type="evidence" value="ECO:0007669"/>
    <property type="project" value="UniProtKB-KW"/>
</dbReference>
<dbReference type="RefSeq" id="WP_046559160.1">
    <property type="nucleotide sequence ID" value="NZ_LAHO01000023.1"/>
</dbReference>
<dbReference type="GO" id="GO:0000287">
    <property type="term" value="F:magnesium ion binding"/>
    <property type="evidence" value="ECO:0007669"/>
    <property type="project" value="UniProtKB-UniRule"/>
</dbReference>
<evidence type="ECO:0000256" key="7">
    <source>
        <dbReference type="ARBA" id="ARBA00022842"/>
    </source>
</evidence>
<evidence type="ECO:0000259" key="14">
    <source>
        <dbReference type="Pfam" id="PF02581"/>
    </source>
</evidence>
<dbReference type="AlphaFoldDB" id="A0A0M2UZH0"/>
<name>A0A0M2UZH0_9GAMM</name>
<dbReference type="InterPro" id="IPR004399">
    <property type="entry name" value="HMP/HMP-P_kinase_dom"/>
</dbReference>
<feature type="domain" description="Thiamine phosphate synthase/TenI" evidence="14">
    <location>
        <begin position="304"/>
        <end position="473"/>
    </location>
</feature>
<dbReference type="NCBIfam" id="TIGR00097">
    <property type="entry name" value="HMP-P_kinase"/>
    <property type="match status" value="1"/>
</dbReference>
<comment type="catalytic activity">
    <reaction evidence="10 13">
        <text>4-methyl-5-(2-phosphooxyethyl)-thiazole + 4-amino-2-methyl-5-(diphosphooxymethyl)pyrimidine + H(+) = thiamine phosphate + diphosphate</text>
        <dbReference type="Rhea" id="RHEA:22328"/>
        <dbReference type="ChEBI" id="CHEBI:15378"/>
        <dbReference type="ChEBI" id="CHEBI:33019"/>
        <dbReference type="ChEBI" id="CHEBI:37575"/>
        <dbReference type="ChEBI" id="CHEBI:57841"/>
        <dbReference type="ChEBI" id="CHEBI:58296"/>
        <dbReference type="EC" id="2.5.1.3"/>
    </reaction>
</comment>
<feature type="binding site" evidence="13">
    <location>
        <position position="354"/>
    </location>
    <ligand>
        <name>Mg(2+)</name>
        <dbReference type="ChEBI" id="CHEBI:18420"/>
    </ligand>
</feature>
<evidence type="ECO:0000256" key="8">
    <source>
        <dbReference type="ARBA" id="ARBA00022977"/>
    </source>
</evidence>
<protein>
    <recommendedName>
        <fullName evidence="13">Thiamine-phosphate synthase</fullName>
        <shortName evidence="13">TP synthase</shortName>
        <shortName evidence="13">TPS</shortName>
        <ecNumber evidence="13">2.5.1.3</ecNumber>
    </recommendedName>
    <alternativeName>
        <fullName evidence="13">Thiamine-phosphate pyrophosphorylase</fullName>
        <shortName evidence="13">TMP pyrophosphorylase</shortName>
        <shortName evidence="13">TMP-PPase</shortName>
    </alternativeName>
</protein>
<dbReference type="InterPro" id="IPR034291">
    <property type="entry name" value="TMP_synthase"/>
</dbReference>
<dbReference type="SUPFAM" id="SSF51391">
    <property type="entry name" value="Thiamin phosphate synthase"/>
    <property type="match status" value="1"/>
</dbReference>
<keyword evidence="2 13" id="KW-0808">Transferase</keyword>
<feature type="binding site" evidence="13">
    <location>
        <position position="421"/>
    </location>
    <ligand>
        <name>4-amino-2-methyl-5-(diphosphooxymethyl)pyrimidine</name>
        <dbReference type="ChEBI" id="CHEBI:57841"/>
    </ligand>
</feature>
<dbReference type="Proteomes" id="UP000034228">
    <property type="component" value="Unassembled WGS sequence"/>
</dbReference>
<dbReference type="Pfam" id="PF08543">
    <property type="entry name" value="Phos_pyr_kin"/>
    <property type="match status" value="1"/>
</dbReference>
<evidence type="ECO:0000313" key="16">
    <source>
        <dbReference type="EMBL" id="KKO43947.1"/>
    </source>
</evidence>
<keyword evidence="7 13" id="KW-0460">Magnesium</keyword>
<comment type="similarity">
    <text evidence="13">Belongs to the thiamine-phosphate synthase family.</text>
</comment>
<comment type="caution">
    <text evidence="16">The sequence shown here is derived from an EMBL/GenBank/DDBJ whole genome shotgun (WGS) entry which is preliminary data.</text>
</comment>
<feature type="domain" description="Pyridoxamine kinase/Phosphomethylpyrimidine kinase" evidence="15">
    <location>
        <begin position="19"/>
        <end position="261"/>
    </location>
</feature>
<evidence type="ECO:0000313" key="17">
    <source>
        <dbReference type="Proteomes" id="UP000034228"/>
    </source>
</evidence>
<dbReference type="InterPro" id="IPR022998">
    <property type="entry name" value="ThiamineP_synth_TenI"/>
</dbReference>
<dbReference type="FunFam" id="3.20.20.70:FF:000064">
    <property type="entry name" value="Thiamine-phosphate synthase"/>
    <property type="match status" value="1"/>
</dbReference>
<comment type="catalytic activity">
    <reaction evidence="11 13">
        <text>2-(2-carboxy-4-methylthiazol-5-yl)ethyl phosphate + 4-amino-2-methyl-5-(diphosphooxymethyl)pyrimidine + 2 H(+) = thiamine phosphate + CO2 + diphosphate</text>
        <dbReference type="Rhea" id="RHEA:47848"/>
        <dbReference type="ChEBI" id="CHEBI:15378"/>
        <dbReference type="ChEBI" id="CHEBI:16526"/>
        <dbReference type="ChEBI" id="CHEBI:33019"/>
        <dbReference type="ChEBI" id="CHEBI:37575"/>
        <dbReference type="ChEBI" id="CHEBI:57841"/>
        <dbReference type="ChEBI" id="CHEBI:62890"/>
        <dbReference type="EC" id="2.5.1.3"/>
    </reaction>
</comment>
<dbReference type="InterPro" id="IPR013749">
    <property type="entry name" value="PM/HMP-P_kinase-1"/>
</dbReference>
<evidence type="ECO:0000256" key="4">
    <source>
        <dbReference type="ARBA" id="ARBA00022741"/>
    </source>
</evidence>
<dbReference type="EC" id="2.5.1.3" evidence="13"/>
<evidence type="ECO:0000256" key="9">
    <source>
        <dbReference type="ARBA" id="ARBA00023268"/>
    </source>
</evidence>
<evidence type="ECO:0000256" key="6">
    <source>
        <dbReference type="ARBA" id="ARBA00022840"/>
    </source>
</evidence>
<accession>A0A0M2UZH0</accession>
<dbReference type="InterPro" id="IPR029056">
    <property type="entry name" value="Ribokinase-like"/>
</dbReference>
<feature type="binding site" evidence="13">
    <location>
        <begin position="470"/>
        <end position="471"/>
    </location>
    <ligand>
        <name>2-[(2R,5Z)-2-carboxy-4-methylthiazol-5(2H)-ylidene]ethyl phosphate</name>
        <dbReference type="ChEBI" id="CHEBI:62899"/>
    </ligand>
</feature>
<dbReference type="GO" id="GO:0005524">
    <property type="term" value="F:ATP binding"/>
    <property type="evidence" value="ECO:0007669"/>
    <property type="project" value="UniProtKB-KW"/>
</dbReference>
<dbReference type="PANTHER" id="PTHR20858:SF17">
    <property type="entry name" value="HYDROXYMETHYLPYRIMIDINE_PHOSPHOMETHYLPYRIMIDINE KINASE THI20-RELATED"/>
    <property type="match status" value="1"/>
</dbReference>
<dbReference type="InterPro" id="IPR013785">
    <property type="entry name" value="Aldolase_TIM"/>
</dbReference>
<dbReference type="PATRIC" id="fig|336831.14.peg.2023"/>